<gene>
    <name evidence="6" type="ORF">HD841_003741</name>
</gene>
<sequence length="356" mass="37867">MRGSAARKDGKTDLFTQIGHFLADHGLSPEPAHYSFAYDVIADPQGAIASAVRRLTDGGIRLSRSDIEALGGTVHAGTGAGGGSGVTESPDRRSADHGLCDEDAAVLVATTQAQVDGFATMMREMQDETRGFGRDLAQSAAAIRNTAPAVPAAAGLDEIARITGAMLTRIREAETRLAKATDEAEALRAKLAEANDTARRDPLTGLPNRRAFDEAFAVRRELDGPFCLAVCDIDRFKRINDVHGHPVGDRVLSAVARTLADECDDHLVVRHGGEEFAVLLHGVALADAAAHLDGVRDTISSKRFRLRETDRPLGQVTVSIGVTAVHAGETLTDAFDRADRLLYTAKAEGRDRVCAA</sequence>
<evidence type="ECO:0000256" key="3">
    <source>
        <dbReference type="SAM" id="Coils"/>
    </source>
</evidence>
<dbReference type="SUPFAM" id="SSF55073">
    <property type="entry name" value="Nucleotide cyclase"/>
    <property type="match status" value="1"/>
</dbReference>
<dbReference type="CDD" id="cd01949">
    <property type="entry name" value="GGDEF"/>
    <property type="match status" value="1"/>
</dbReference>
<dbReference type="PROSITE" id="PS50887">
    <property type="entry name" value="GGDEF"/>
    <property type="match status" value="1"/>
</dbReference>
<accession>A0A7Y9K3I0</accession>
<dbReference type="EMBL" id="JACCBY010000007">
    <property type="protein sequence ID" value="NYD91922.1"/>
    <property type="molecule type" value="Genomic_DNA"/>
</dbReference>
<dbReference type="GO" id="GO:0052621">
    <property type="term" value="F:diguanylate cyclase activity"/>
    <property type="evidence" value="ECO:0007669"/>
    <property type="project" value="UniProtKB-EC"/>
</dbReference>
<dbReference type="EC" id="2.7.7.65" evidence="1"/>
<keyword evidence="3" id="KW-0175">Coiled coil</keyword>
<dbReference type="PANTHER" id="PTHR45138:SF9">
    <property type="entry name" value="DIGUANYLATE CYCLASE DGCM-RELATED"/>
    <property type="match status" value="1"/>
</dbReference>
<dbReference type="SMART" id="SM00267">
    <property type="entry name" value="GGDEF"/>
    <property type="match status" value="1"/>
</dbReference>
<dbReference type="GO" id="GO:0043709">
    <property type="term" value="P:cell adhesion involved in single-species biofilm formation"/>
    <property type="evidence" value="ECO:0007669"/>
    <property type="project" value="TreeGrafter"/>
</dbReference>
<dbReference type="GO" id="GO:1902201">
    <property type="term" value="P:negative regulation of bacterial-type flagellum-dependent cell motility"/>
    <property type="evidence" value="ECO:0007669"/>
    <property type="project" value="TreeGrafter"/>
</dbReference>
<evidence type="ECO:0000256" key="4">
    <source>
        <dbReference type="SAM" id="MobiDB-lite"/>
    </source>
</evidence>
<evidence type="ECO:0000256" key="1">
    <source>
        <dbReference type="ARBA" id="ARBA00012528"/>
    </source>
</evidence>
<dbReference type="Gene3D" id="3.30.70.270">
    <property type="match status" value="1"/>
</dbReference>
<dbReference type="InterPro" id="IPR000160">
    <property type="entry name" value="GGDEF_dom"/>
</dbReference>
<keyword evidence="7" id="KW-1185">Reference proteome</keyword>
<evidence type="ECO:0000313" key="7">
    <source>
        <dbReference type="Proteomes" id="UP000517753"/>
    </source>
</evidence>
<dbReference type="AlphaFoldDB" id="A0A7Y9K3I0"/>
<dbReference type="InterPro" id="IPR029787">
    <property type="entry name" value="Nucleotide_cyclase"/>
</dbReference>
<feature type="coiled-coil region" evidence="3">
    <location>
        <begin position="170"/>
        <end position="197"/>
    </location>
</feature>
<dbReference type="InterPro" id="IPR050469">
    <property type="entry name" value="Diguanylate_Cyclase"/>
</dbReference>
<dbReference type="Proteomes" id="UP000517753">
    <property type="component" value="Unassembled WGS sequence"/>
</dbReference>
<evidence type="ECO:0000313" key="6">
    <source>
        <dbReference type="EMBL" id="NYD91922.1"/>
    </source>
</evidence>
<dbReference type="RefSeq" id="WP_179510311.1">
    <property type="nucleotide sequence ID" value="NZ_JACCBY010000007.1"/>
</dbReference>
<proteinExistence type="predicted"/>
<comment type="caution">
    <text evidence="6">The sequence shown here is derived from an EMBL/GenBank/DDBJ whole genome shotgun (WGS) entry which is preliminary data.</text>
</comment>
<dbReference type="GO" id="GO:0005886">
    <property type="term" value="C:plasma membrane"/>
    <property type="evidence" value="ECO:0007669"/>
    <property type="project" value="TreeGrafter"/>
</dbReference>
<feature type="region of interest" description="Disordered" evidence="4">
    <location>
        <begin position="73"/>
        <end position="96"/>
    </location>
</feature>
<feature type="domain" description="GGDEF" evidence="5">
    <location>
        <begin position="224"/>
        <end position="356"/>
    </location>
</feature>
<evidence type="ECO:0000256" key="2">
    <source>
        <dbReference type="ARBA" id="ARBA00034247"/>
    </source>
</evidence>
<dbReference type="InterPro" id="IPR043128">
    <property type="entry name" value="Rev_trsase/Diguanyl_cyclase"/>
</dbReference>
<comment type="catalytic activity">
    <reaction evidence="2">
        <text>2 GTP = 3',3'-c-di-GMP + 2 diphosphate</text>
        <dbReference type="Rhea" id="RHEA:24898"/>
        <dbReference type="ChEBI" id="CHEBI:33019"/>
        <dbReference type="ChEBI" id="CHEBI:37565"/>
        <dbReference type="ChEBI" id="CHEBI:58805"/>
        <dbReference type="EC" id="2.7.7.65"/>
    </reaction>
</comment>
<protein>
    <recommendedName>
        <fullName evidence="1">diguanylate cyclase</fullName>
        <ecNumber evidence="1">2.7.7.65</ecNumber>
    </recommendedName>
</protein>
<dbReference type="PANTHER" id="PTHR45138">
    <property type="entry name" value="REGULATORY COMPONENTS OF SENSORY TRANSDUCTION SYSTEM"/>
    <property type="match status" value="1"/>
</dbReference>
<reference evidence="6 7" key="2">
    <citation type="submission" date="2020-08" db="EMBL/GenBank/DDBJ databases">
        <title>The Agave Microbiome: Exploring the role of microbial communities in plant adaptations to desert environments.</title>
        <authorList>
            <person name="Partida-Martinez L.P."/>
        </authorList>
    </citation>
    <scope>NUCLEOTIDE SEQUENCE [LARGE SCALE GENOMIC DNA]</scope>
    <source>
        <strain evidence="6 7">AS2.3</strain>
    </source>
</reference>
<dbReference type="FunFam" id="3.30.70.270:FF:000001">
    <property type="entry name" value="Diguanylate cyclase domain protein"/>
    <property type="match status" value="1"/>
</dbReference>
<dbReference type="Pfam" id="PF00990">
    <property type="entry name" value="GGDEF"/>
    <property type="match status" value="1"/>
</dbReference>
<organism evidence="6 7">
    <name type="scientific">Sphingomonas melonis</name>
    <dbReference type="NCBI Taxonomy" id="152682"/>
    <lineage>
        <taxon>Bacteria</taxon>
        <taxon>Pseudomonadati</taxon>
        <taxon>Pseudomonadota</taxon>
        <taxon>Alphaproteobacteria</taxon>
        <taxon>Sphingomonadales</taxon>
        <taxon>Sphingomonadaceae</taxon>
        <taxon>Sphingomonas</taxon>
    </lineage>
</organism>
<name>A0A7Y9K3I0_9SPHN</name>
<reference evidence="6 7" key="1">
    <citation type="submission" date="2020-07" db="EMBL/GenBank/DDBJ databases">
        <authorList>
            <person name="Partida-Martinez L."/>
            <person name="Huntemann M."/>
            <person name="Clum A."/>
            <person name="Wang J."/>
            <person name="Palaniappan K."/>
            <person name="Ritter S."/>
            <person name="Chen I.-M."/>
            <person name="Stamatis D."/>
            <person name="Reddy T."/>
            <person name="O'Malley R."/>
            <person name="Daum C."/>
            <person name="Shapiro N."/>
            <person name="Ivanova N."/>
            <person name="Kyrpides N."/>
            <person name="Woyke T."/>
        </authorList>
    </citation>
    <scope>NUCLEOTIDE SEQUENCE [LARGE SCALE GENOMIC DNA]</scope>
    <source>
        <strain evidence="6 7">AS2.3</strain>
    </source>
</reference>
<dbReference type="NCBIfam" id="TIGR00254">
    <property type="entry name" value="GGDEF"/>
    <property type="match status" value="1"/>
</dbReference>
<evidence type="ECO:0000259" key="5">
    <source>
        <dbReference type="PROSITE" id="PS50887"/>
    </source>
</evidence>